<feature type="domain" description="GOLD" evidence="2">
    <location>
        <begin position="170"/>
        <end position="301"/>
    </location>
</feature>
<dbReference type="RefSeq" id="XP_029654720.1">
    <property type="nucleotide sequence ID" value="XM_029798860.1"/>
</dbReference>
<dbReference type="SUPFAM" id="SSF101576">
    <property type="entry name" value="Supernatant protein factor (SPF), C-terminal domain"/>
    <property type="match status" value="1"/>
</dbReference>
<dbReference type="SUPFAM" id="SSF52087">
    <property type="entry name" value="CRAL/TRIO domain"/>
    <property type="match status" value="1"/>
</dbReference>
<dbReference type="InterPro" id="IPR009038">
    <property type="entry name" value="GOLD_dom"/>
</dbReference>
<dbReference type="PANTHER" id="PTHR23324">
    <property type="entry name" value="SEC14 RELATED PROTEIN"/>
    <property type="match status" value="1"/>
</dbReference>
<name>A0A6P7TXS5_9MOLL</name>
<dbReference type="CDD" id="cd00170">
    <property type="entry name" value="SEC14"/>
    <property type="match status" value="1"/>
</dbReference>
<dbReference type="InterPro" id="IPR036598">
    <property type="entry name" value="GOLD_dom_sf"/>
</dbReference>
<evidence type="ECO:0000313" key="3">
    <source>
        <dbReference type="Proteomes" id="UP000515154"/>
    </source>
</evidence>
<dbReference type="PANTHER" id="PTHR23324:SF66">
    <property type="entry name" value="PROTEIN REAL-TIME"/>
    <property type="match status" value="1"/>
</dbReference>
<dbReference type="Pfam" id="PF00650">
    <property type="entry name" value="CRAL_TRIO"/>
    <property type="match status" value="1"/>
</dbReference>
<dbReference type="PROSITE" id="PS50191">
    <property type="entry name" value="CRAL_TRIO"/>
    <property type="match status" value="1"/>
</dbReference>
<dbReference type="PROSITE" id="PS50866">
    <property type="entry name" value="GOLD"/>
    <property type="match status" value="1"/>
</dbReference>
<dbReference type="GO" id="GO:0005737">
    <property type="term" value="C:cytoplasm"/>
    <property type="evidence" value="ECO:0007669"/>
    <property type="project" value="TreeGrafter"/>
</dbReference>
<evidence type="ECO:0000259" key="1">
    <source>
        <dbReference type="PROSITE" id="PS50191"/>
    </source>
</evidence>
<organism evidence="3 4">
    <name type="scientific">Octopus sinensis</name>
    <name type="common">East Asian common octopus</name>
    <dbReference type="NCBI Taxonomy" id="2607531"/>
    <lineage>
        <taxon>Eukaryota</taxon>
        <taxon>Metazoa</taxon>
        <taxon>Spiralia</taxon>
        <taxon>Lophotrochozoa</taxon>
        <taxon>Mollusca</taxon>
        <taxon>Cephalopoda</taxon>
        <taxon>Coleoidea</taxon>
        <taxon>Octopodiformes</taxon>
        <taxon>Octopoda</taxon>
        <taxon>Incirrata</taxon>
        <taxon>Octopodidae</taxon>
        <taxon>Octopus</taxon>
    </lineage>
</organism>
<dbReference type="InterPro" id="IPR051064">
    <property type="entry name" value="SEC14/CRAL-TRIO_domain"/>
</dbReference>
<sequence>MRGGTRQCALCLRGGDWSPHPVLPSLTRRGITVLVDIDGLSLRHLWGPWISLLVNVIDLCQANYPECLKTLLITRVPSTFPLICTILRSLLDRISHSKIAVFTENELAGLAQFIPSDQIPAFLGGPSQSGVDLKLDNCQVPMENYCNGTLIVDDDKGNTMETHRGNKLWSTSLYRSIYVVKDNPHEIEFQANSCDVIHWDFDVLKGDVLFSIFLVKEEDSQFVCPKPRKYSFVGISSGMSPRRLLRHSHKLDPVIPVLEYHFGNSVQDSLKVAVKGLYVLQWSASANFLQSKSKFMYYAQLFTREDIRSDCFQYS</sequence>
<dbReference type="KEGG" id="osn:115228222"/>
<dbReference type="Proteomes" id="UP000515154">
    <property type="component" value="Unplaced"/>
</dbReference>
<reference evidence="4" key="1">
    <citation type="submission" date="2025-08" db="UniProtKB">
        <authorList>
            <consortium name="RefSeq"/>
        </authorList>
    </citation>
    <scope>IDENTIFICATION</scope>
</reference>
<evidence type="ECO:0000259" key="2">
    <source>
        <dbReference type="PROSITE" id="PS50866"/>
    </source>
</evidence>
<evidence type="ECO:0000313" key="4">
    <source>
        <dbReference type="RefSeq" id="XP_029654720.1"/>
    </source>
</evidence>
<dbReference type="Gene3D" id="3.40.525.10">
    <property type="entry name" value="CRAL-TRIO lipid binding domain"/>
    <property type="match status" value="1"/>
</dbReference>
<feature type="domain" description="CRAL-TRIO" evidence="1">
    <location>
        <begin position="1"/>
        <end position="131"/>
    </location>
</feature>
<protein>
    <submittedName>
        <fullName evidence="4">SEC14-like protein 1</fullName>
    </submittedName>
</protein>
<accession>A0A6P7TXS5</accession>
<gene>
    <name evidence="4" type="primary">LOC115228222</name>
</gene>
<proteinExistence type="predicted"/>
<keyword evidence="3" id="KW-1185">Reference proteome</keyword>
<dbReference type="InterPro" id="IPR001251">
    <property type="entry name" value="CRAL-TRIO_dom"/>
</dbReference>
<dbReference type="Gene3D" id="2.60.120.680">
    <property type="entry name" value="GOLD domain"/>
    <property type="match status" value="1"/>
</dbReference>
<dbReference type="InterPro" id="IPR036865">
    <property type="entry name" value="CRAL-TRIO_dom_sf"/>
</dbReference>
<dbReference type="AlphaFoldDB" id="A0A6P7TXS5"/>